<evidence type="ECO:0000256" key="3">
    <source>
        <dbReference type="SAM" id="Phobius"/>
    </source>
</evidence>
<dbReference type="InterPro" id="IPR025724">
    <property type="entry name" value="GAG-pre-integrase_dom"/>
</dbReference>
<proteinExistence type="predicted"/>
<dbReference type="GO" id="GO:0008270">
    <property type="term" value="F:zinc ion binding"/>
    <property type="evidence" value="ECO:0007669"/>
    <property type="project" value="UniProtKB-KW"/>
</dbReference>
<feature type="transmembrane region" description="Helical" evidence="3">
    <location>
        <begin position="564"/>
        <end position="588"/>
    </location>
</feature>
<feature type="compositionally biased region" description="Polar residues" evidence="2">
    <location>
        <begin position="275"/>
        <end position="291"/>
    </location>
</feature>
<sequence>MPIKMKSPYGKQSRIGFKATRNLRRCKRPFSSRIMKSQEGLDKTYDRFQKLISQFKIHREVISQEDANLKLLRSLPSAWNNIALIMINKSNLDTLSMDDLYSNLKVHESEIKGQSSSSSNSQNVAVVTSDNSSSTNETVNIAHIVDLDNEDLEQIDTEYLKEMDLKWQVAMLTMRVKRFIKKTGRKLDLNCKETVSFDKTKIKCYNCYMRGHFAIECRAPRNQENRNRDAPRWNAPKDTSTTNALVVQDGIAAILTKYGQVPVNAAKQRSHRETTSVSASRRVNTAATRPNGNPHYALHDQEIFDSVCSRHLNRNKSYLTNYQEIDCKFIAFGGNAKGGKITRKVKIWTIKLDFEDVYFVKELKFNLFSVLQICDMKNSVVFTDTECVVLSPDFKLLDESQVLLKVLRNNNMYSFDLKNVVPLGGLTGLFVKATLDESNLWHRRLSHINFKTMNKLVRGNLVRGLPSKVFKNDYTCVACQKGKQHKASYKTKTVQSTKKMRFLTMLERNVLRMFTLVSTDGSSYVNLGGSILVNAATLPNADLLTDPFMPDIEDIIIFRILESLVVHMMMKLMMLFLAYASFMVFIVYQMDVKSANLDGTIEEEVIDAQEVPDEFYRGAYFLLRVAGHAER</sequence>
<dbReference type="InterPro" id="IPR001878">
    <property type="entry name" value="Znf_CCHC"/>
</dbReference>
<dbReference type="InterPro" id="IPR054722">
    <property type="entry name" value="PolX-like_BBD"/>
</dbReference>
<evidence type="ECO:0000259" key="4">
    <source>
        <dbReference type="PROSITE" id="PS50158"/>
    </source>
</evidence>
<dbReference type="PROSITE" id="PS50158">
    <property type="entry name" value="ZF_CCHC"/>
    <property type="match status" value="1"/>
</dbReference>
<evidence type="ECO:0000313" key="5">
    <source>
        <dbReference type="EMBL" id="GEU54465.1"/>
    </source>
</evidence>
<dbReference type="SUPFAM" id="SSF57756">
    <property type="entry name" value="Retrovirus zinc finger-like domains"/>
    <property type="match status" value="1"/>
</dbReference>
<feature type="domain" description="CCHC-type" evidence="4">
    <location>
        <begin position="203"/>
        <end position="218"/>
    </location>
</feature>
<dbReference type="Pfam" id="PF22936">
    <property type="entry name" value="Pol_BBD"/>
    <property type="match status" value="1"/>
</dbReference>
<organism evidence="5">
    <name type="scientific">Tanacetum cinerariifolium</name>
    <name type="common">Dalmatian daisy</name>
    <name type="synonym">Chrysanthemum cinerariifolium</name>
    <dbReference type="NCBI Taxonomy" id="118510"/>
    <lineage>
        <taxon>Eukaryota</taxon>
        <taxon>Viridiplantae</taxon>
        <taxon>Streptophyta</taxon>
        <taxon>Embryophyta</taxon>
        <taxon>Tracheophyta</taxon>
        <taxon>Spermatophyta</taxon>
        <taxon>Magnoliopsida</taxon>
        <taxon>eudicotyledons</taxon>
        <taxon>Gunneridae</taxon>
        <taxon>Pentapetalae</taxon>
        <taxon>asterids</taxon>
        <taxon>campanulids</taxon>
        <taxon>Asterales</taxon>
        <taxon>Asteraceae</taxon>
        <taxon>Asteroideae</taxon>
        <taxon>Anthemideae</taxon>
        <taxon>Anthemidinae</taxon>
        <taxon>Tanacetum</taxon>
    </lineage>
</organism>
<protein>
    <submittedName>
        <fullName evidence="5">Ribonuclease H-like domain-containing protein</fullName>
    </submittedName>
</protein>
<dbReference type="InterPro" id="IPR036875">
    <property type="entry name" value="Znf_CCHC_sf"/>
</dbReference>
<dbReference type="Pfam" id="PF14223">
    <property type="entry name" value="Retrotran_gag_2"/>
    <property type="match status" value="1"/>
</dbReference>
<dbReference type="EMBL" id="BKCJ010003336">
    <property type="protein sequence ID" value="GEU54465.1"/>
    <property type="molecule type" value="Genomic_DNA"/>
</dbReference>
<comment type="caution">
    <text evidence="5">The sequence shown here is derived from an EMBL/GenBank/DDBJ whole genome shotgun (WGS) entry which is preliminary data.</text>
</comment>
<evidence type="ECO:0000256" key="2">
    <source>
        <dbReference type="SAM" id="MobiDB-lite"/>
    </source>
</evidence>
<name>A0A6L2L2P2_TANCI</name>
<dbReference type="GO" id="GO:0003676">
    <property type="term" value="F:nucleic acid binding"/>
    <property type="evidence" value="ECO:0007669"/>
    <property type="project" value="InterPro"/>
</dbReference>
<feature type="region of interest" description="Disordered" evidence="2">
    <location>
        <begin position="265"/>
        <end position="292"/>
    </location>
</feature>
<keyword evidence="1" id="KW-0862">Zinc</keyword>
<keyword evidence="3" id="KW-1133">Transmembrane helix</keyword>
<keyword evidence="3" id="KW-0472">Membrane</keyword>
<reference evidence="5" key="1">
    <citation type="journal article" date="2019" name="Sci. Rep.">
        <title>Draft genome of Tanacetum cinerariifolium, the natural source of mosquito coil.</title>
        <authorList>
            <person name="Yamashiro T."/>
            <person name="Shiraishi A."/>
            <person name="Satake H."/>
            <person name="Nakayama K."/>
        </authorList>
    </citation>
    <scope>NUCLEOTIDE SEQUENCE</scope>
</reference>
<keyword evidence="1" id="KW-0863">Zinc-finger</keyword>
<keyword evidence="3" id="KW-0812">Transmembrane</keyword>
<feature type="region of interest" description="Disordered" evidence="2">
    <location>
        <begin position="111"/>
        <end position="131"/>
    </location>
</feature>
<dbReference type="Pfam" id="PF13976">
    <property type="entry name" value="gag_pre-integrs"/>
    <property type="match status" value="1"/>
</dbReference>
<feature type="compositionally biased region" description="Low complexity" evidence="2">
    <location>
        <begin position="114"/>
        <end position="123"/>
    </location>
</feature>
<dbReference type="Gene3D" id="4.10.60.10">
    <property type="entry name" value="Zinc finger, CCHC-type"/>
    <property type="match status" value="1"/>
</dbReference>
<gene>
    <name evidence="5" type="ORF">Tci_026443</name>
</gene>
<keyword evidence="1" id="KW-0479">Metal-binding</keyword>
<accession>A0A6L2L2P2</accession>
<evidence type="ECO:0000256" key="1">
    <source>
        <dbReference type="PROSITE-ProRule" id="PRU00047"/>
    </source>
</evidence>
<dbReference type="AlphaFoldDB" id="A0A6L2L2P2"/>